<dbReference type="AlphaFoldDB" id="A0AAD2PW91"/>
<reference evidence="2" key="1">
    <citation type="submission" date="2023-08" db="EMBL/GenBank/DDBJ databases">
        <authorList>
            <person name="Audoor S."/>
            <person name="Bilcke G."/>
        </authorList>
    </citation>
    <scope>NUCLEOTIDE SEQUENCE</scope>
</reference>
<protein>
    <recommendedName>
        <fullName evidence="4">Phospholipid scramblase</fullName>
    </recommendedName>
</protein>
<name>A0AAD2PW91_9STRA</name>
<feature type="region of interest" description="Disordered" evidence="1">
    <location>
        <begin position="269"/>
        <end position="341"/>
    </location>
</feature>
<evidence type="ECO:0000313" key="3">
    <source>
        <dbReference type="Proteomes" id="UP001295423"/>
    </source>
</evidence>
<feature type="compositionally biased region" description="Basic and acidic residues" evidence="1">
    <location>
        <begin position="285"/>
        <end position="298"/>
    </location>
</feature>
<dbReference type="Proteomes" id="UP001295423">
    <property type="component" value="Unassembled WGS sequence"/>
</dbReference>
<sequence>MAEPLQRCMAGLPPTKELIGLKVPYGAWEPDTLITDTFGNPMFSVLDVQHHAMGAYEAIFGDENGHKLCYVKRRLITKYVKDGWDFCTYRPNFPGQPKYKERDMYGKSVYPFSFLQVRPTKCRYEYSIHEEDLENMDCHLEAHHGWLGSMTICCTPLVRFGKWQIDFHRPGAGDPELNIDQSKNLLEVERGNDLLAALCIAYAFDKALCQPLVTIIGYQEKEHMDDDDSLEDEDYYDPEYPALPAPEEQMEEFPALPYQEEEFEPAGYIGYGDETEEPVGYIEDDYSRRGQGQDRYIESDGYTEDGYDQPSGYLENDAYTDESNSRGGRYQDADKFDDELA</sequence>
<organism evidence="2 3">
    <name type="scientific">Cylindrotheca closterium</name>
    <dbReference type="NCBI Taxonomy" id="2856"/>
    <lineage>
        <taxon>Eukaryota</taxon>
        <taxon>Sar</taxon>
        <taxon>Stramenopiles</taxon>
        <taxon>Ochrophyta</taxon>
        <taxon>Bacillariophyta</taxon>
        <taxon>Bacillariophyceae</taxon>
        <taxon>Bacillariophycidae</taxon>
        <taxon>Bacillariales</taxon>
        <taxon>Bacillariaceae</taxon>
        <taxon>Cylindrotheca</taxon>
    </lineage>
</organism>
<evidence type="ECO:0000256" key="1">
    <source>
        <dbReference type="SAM" id="MobiDB-lite"/>
    </source>
</evidence>
<gene>
    <name evidence="2" type="ORF">CYCCA115_LOCUS17875</name>
</gene>
<accession>A0AAD2PW91</accession>
<keyword evidence="3" id="KW-1185">Reference proteome</keyword>
<comment type="caution">
    <text evidence="2">The sequence shown here is derived from an EMBL/GenBank/DDBJ whole genome shotgun (WGS) entry which is preliminary data.</text>
</comment>
<proteinExistence type="predicted"/>
<dbReference type="EMBL" id="CAKOGP040002000">
    <property type="protein sequence ID" value="CAJ1959452.1"/>
    <property type="molecule type" value="Genomic_DNA"/>
</dbReference>
<evidence type="ECO:0000313" key="2">
    <source>
        <dbReference type="EMBL" id="CAJ1959452.1"/>
    </source>
</evidence>
<evidence type="ECO:0008006" key="4">
    <source>
        <dbReference type="Google" id="ProtNLM"/>
    </source>
</evidence>